<dbReference type="AlphaFoldDB" id="A0AAJ0M3X4"/>
<dbReference type="SUPFAM" id="SSF53383">
    <property type="entry name" value="PLP-dependent transferases"/>
    <property type="match status" value="1"/>
</dbReference>
<keyword evidence="4 8" id="KW-0808">Transferase</keyword>
<dbReference type="RefSeq" id="XP_062723838.1">
    <property type="nucleotide sequence ID" value="XM_062871488.1"/>
</dbReference>
<feature type="domain" description="Aminotransferase class I/classII large" evidence="7">
    <location>
        <begin position="252"/>
        <end position="406"/>
    </location>
</feature>
<comment type="similarity">
    <text evidence="2">Belongs to the class-I pyridoxal-phosphate-dependent aminotransferase family.</text>
</comment>
<dbReference type="InterPro" id="IPR050859">
    <property type="entry name" value="Class-I_PLP-dep_aminotransf"/>
</dbReference>
<dbReference type="GO" id="GO:1901605">
    <property type="term" value="P:alpha-amino acid metabolic process"/>
    <property type="evidence" value="ECO:0007669"/>
    <property type="project" value="TreeGrafter"/>
</dbReference>
<organism evidence="8 9">
    <name type="scientific">Chaetomium strumarium</name>
    <dbReference type="NCBI Taxonomy" id="1170767"/>
    <lineage>
        <taxon>Eukaryota</taxon>
        <taxon>Fungi</taxon>
        <taxon>Dikarya</taxon>
        <taxon>Ascomycota</taxon>
        <taxon>Pezizomycotina</taxon>
        <taxon>Sordariomycetes</taxon>
        <taxon>Sordariomycetidae</taxon>
        <taxon>Sordariales</taxon>
        <taxon>Chaetomiaceae</taxon>
        <taxon>Chaetomium</taxon>
    </lineage>
</organism>
<evidence type="ECO:0000256" key="5">
    <source>
        <dbReference type="ARBA" id="ARBA00022898"/>
    </source>
</evidence>
<accession>A0AAJ0M3X4</accession>
<evidence type="ECO:0000256" key="4">
    <source>
        <dbReference type="ARBA" id="ARBA00022679"/>
    </source>
</evidence>
<dbReference type="Gene3D" id="3.40.640.10">
    <property type="entry name" value="Type I PLP-dependent aspartate aminotransferase-like (Major domain)"/>
    <property type="match status" value="1"/>
</dbReference>
<sequence>MAEPSTIETMASHRLTGDEKPAPLDLSHHYSVVTKRRLPSQIKRAYKFFQIPGILNAAGGLPNVDFFPFDTLEAQAAKPERWTPSPNDPGEAALSSSSSSPSDPRAATHIAVPKVVNEPDPLKKIDLATALQYGLAQGYPPLFSWVRQFTREHLHPDTPYRGGPDVVLTCGATDGFSKALNLFVDQWTEGINEASERPGLLCETFSYSNALDQARPLGVQIVPVKADAGGMAVEGPGGLEDVLANWDPSRGKRPHLMYTVTLGHNPTGRVISLERKREIYAVCSKYDVIIVEDEPYWYLQFPSAAAEEAQSRGLPPPPAAQPHKPAHSSGYAFLDSLTPSFLSIDSDGRVVRLDTFSKTVAPGCRLGWITAQPALAERLQRINEQTTQQPSGFVQSLISELVLGPPSSSPSPQQHSARSAFSLLRTAREKAAFKGWDMAGWVRWLEGLRGSYERRMVRMCRILDAGARLVTSSPIPGDDATIAIHSAPLYTYTWPRGGMFIWLRAHLESHPLWNATTRNPKLPMLDGPALSTALMVWLTTKPYLVLVATGSMFSSDEQIREVEGWAYYRICFAAEAEENIDRAAHRFVQGVHAFWEVEDVKVVERLLEELETQANGNAEDLGAADDEVSKLGWYMGC</sequence>
<evidence type="ECO:0000256" key="2">
    <source>
        <dbReference type="ARBA" id="ARBA00007441"/>
    </source>
</evidence>
<dbReference type="EMBL" id="JAUDZG010000002">
    <property type="protein sequence ID" value="KAK3308058.1"/>
    <property type="molecule type" value="Genomic_DNA"/>
</dbReference>
<dbReference type="GO" id="GO:0030170">
    <property type="term" value="F:pyridoxal phosphate binding"/>
    <property type="evidence" value="ECO:0007669"/>
    <property type="project" value="InterPro"/>
</dbReference>
<keyword evidence="9" id="KW-1185">Reference proteome</keyword>
<dbReference type="PANTHER" id="PTHR42790">
    <property type="entry name" value="AMINOTRANSFERASE"/>
    <property type="match status" value="1"/>
</dbReference>
<reference evidence="8" key="2">
    <citation type="submission" date="2023-06" db="EMBL/GenBank/DDBJ databases">
        <authorList>
            <consortium name="Lawrence Berkeley National Laboratory"/>
            <person name="Mondo S.J."/>
            <person name="Hensen N."/>
            <person name="Bonometti L."/>
            <person name="Westerberg I."/>
            <person name="Brannstrom I.O."/>
            <person name="Guillou S."/>
            <person name="Cros-Aarteil S."/>
            <person name="Calhoun S."/>
            <person name="Haridas S."/>
            <person name="Kuo A."/>
            <person name="Pangilinan J."/>
            <person name="Riley R."/>
            <person name="Labutti K."/>
            <person name="Andreopoulos B."/>
            <person name="Lipzen A."/>
            <person name="Chen C."/>
            <person name="Yanf M."/>
            <person name="Daum C."/>
            <person name="Ng V."/>
            <person name="Clum A."/>
            <person name="Steindorff A."/>
            <person name="Ohm R."/>
            <person name="Martin F."/>
            <person name="Silar P."/>
            <person name="Natvig D."/>
            <person name="Lalanne C."/>
            <person name="Gautier V."/>
            <person name="Ament-Velasquez S.L."/>
            <person name="Kruys A."/>
            <person name="Hutchinson M.I."/>
            <person name="Powell A.J."/>
            <person name="Barry K."/>
            <person name="Miller A.N."/>
            <person name="Grigoriev I.V."/>
            <person name="Debuchy R."/>
            <person name="Gladieux P."/>
            <person name="Thoren M.H."/>
            <person name="Johannesson H."/>
        </authorList>
    </citation>
    <scope>NUCLEOTIDE SEQUENCE</scope>
    <source>
        <strain evidence="8">CBS 333.67</strain>
    </source>
</reference>
<evidence type="ECO:0000256" key="3">
    <source>
        <dbReference type="ARBA" id="ARBA00022576"/>
    </source>
</evidence>
<evidence type="ECO:0000256" key="6">
    <source>
        <dbReference type="SAM" id="MobiDB-lite"/>
    </source>
</evidence>
<comment type="cofactor">
    <cofactor evidence="1">
        <name>pyridoxal 5'-phosphate</name>
        <dbReference type="ChEBI" id="CHEBI:597326"/>
    </cofactor>
</comment>
<dbReference type="GeneID" id="87890317"/>
<name>A0AAJ0M3X4_9PEZI</name>
<evidence type="ECO:0000256" key="1">
    <source>
        <dbReference type="ARBA" id="ARBA00001933"/>
    </source>
</evidence>
<dbReference type="PANTHER" id="PTHR42790:SF1">
    <property type="entry name" value="AROMATIC AMINO ACID AMINOTRANSFERASE, HYPOTHETICAL (EUROFUNG)"/>
    <property type="match status" value="1"/>
</dbReference>
<feature type="region of interest" description="Disordered" evidence="6">
    <location>
        <begin position="78"/>
        <end position="107"/>
    </location>
</feature>
<evidence type="ECO:0000313" key="9">
    <source>
        <dbReference type="Proteomes" id="UP001273166"/>
    </source>
</evidence>
<dbReference type="InterPro" id="IPR015421">
    <property type="entry name" value="PyrdxlP-dep_Trfase_major"/>
</dbReference>
<keyword evidence="5" id="KW-0663">Pyridoxal phosphate</keyword>
<dbReference type="CDD" id="cd00609">
    <property type="entry name" value="AAT_like"/>
    <property type="match status" value="1"/>
</dbReference>
<protein>
    <submittedName>
        <fullName evidence="8">Pyridoxal phosphate-dependent transferase</fullName>
    </submittedName>
</protein>
<comment type="caution">
    <text evidence="8">The sequence shown here is derived from an EMBL/GenBank/DDBJ whole genome shotgun (WGS) entry which is preliminary data.</text>
</comment>
<gene>
    <name evidence="8" type="ORF">B0T15DRAFT_95614</name>
</gene>
<dbReference type="InterPro" id="IPR004839">
    <property type="entry name" value="Aminotransferase_I/II_large"/>
</dbReference>
<dbReference type="Pfam" id="PF00155">
    <property type="entry name" value="Aminotran_1_2"/>
    <property type="match status" value="1"/>
</dbReference>
<dbReference type="GO" id="GO:0008483">
    <property type="term" value="F:transaminase activity"/>
    <property type="evidence" value="ECO:0007669"/>
    <property type="project" value="UniProtKB-KW"/>
</dbReference>
<dbReference type="Proteomes" id="UP001273166">
    <property type="component" value="Unassembled WGS sequence"/>
</dbReference>
<dbReference type="InterPro" id="IPR015424">
    <property type="entry name" value="PyrdxlP-dep_Trfase"/>
</dbReference>
<proteinExistence type="inferred from homology"/>
<reference evidence="8" key="1">
    <citation type="journal article" date="2023" name="Mol. Phylogenet. Evol.">
        <title>Genome-scale phylogeny and comparative genomics of the fungal order Sordariales.</title>
        <authorList>
            <person name="Hensen N."/>
            <person name="Bonometti L."/>
            <person name="Westerberg I."/>
            <person name="Brannstrom I.O."/>
            <person name="Guillou S."/>
            <person name="Cros-Aarteil S."/>
            <person name="Calhoun S."/>
            <person name="Haridas S."/>
            <person name="Kuo A."/>
            <person name="Mondo S."/>
            <person name="Pangilinan J."/>
            <person name="Riley R."/>
            <person name="LaButti K."/>
            <person name="Andreopoulos B."/>
            <person name="Lipzen A."/>
            <person name="Chen C."/>
            <person name="Yan M."/>
            <person name="Daum C."/>
            <person name="Ng V."/>
            <person name="Clum A."/>
            <person name="Steindorff A."/>
            <person name="Ohm R.A."/>
            <person name="Martin F."/>
            <person name="Silar P."/>
            <person name="Natvig D.O."/>
            <person name="Lalanne C."/>
            <person name="Gautier V."/>
            <person name="Ament-Velasquez S.L."/>
            <person name="Kruys A."/>
            <person name="Hutchinson M.I."/>
            <person name="Powell A.J."/>
            <person name="Barry K."/>
            <person name="Miller A.N."/>
            <person name="Grigoriev I.V."/>
            <person name="Debuchy R."/>
            <person name="Gladieux P."/>
            <person name="Hiltunen Thoren M."/>
            <person name="Johannesson H."/>
        </authorList>
    </citation>
    <scope>NUCLEOTIDE SEQUENCE</scope>
    <source>
        <strain evidence="8">CBS 333.67</strain>
    </source>
</reference>
<evidence type="ECO:0000259" key="7">
    <source>
        <dbReference type="Pfam" id="PF00155"/>
    </source>
</evidence>
<evidence type="ECO:0000313" key="8">
    <source>
        <dbReference type="EMBL" id="KAK3308058.1"/>
    </source>
</evidence>
<keyword evidence="3" id="KW-0032">Aminotransferase</keyword>